<sequence length="48" mass="5776">MAKRLKKNVEERPDAMVVFVTKHVGRNDREKPCEPFRRWPNSTYFTLP</sequence>
<comment type="caution">
    <text evidence="1">The sequence shown here is derived from an EMBL/GenBank/DDBJ whole genome shotgun (WGS) entry which is preliminary data.</text>
</comment>
<gene>
    <name evidence="1" type="ORF">RBSWK_05484</name>
</gene>
<evidence type="ECO:0000313" key="2">
    <source>
        <dbReference type="Proteomes" id="UP000010959"/>
    </source>
</evidence>
<protein>
    <submittedName>
        <fullName evidence="1">Uncharacterized protein</fullName>
    </submittedName>
</protein>
<organism evidence="1 2">
    <name type="scientific">Rhodopirellula baltica SWK14</name>
    <dbReference type="NCBI Taxonomy" id="993516"/>
    <lineage>
        <taxon>Bacteria</taxon>
        <taxon>Pseudomonadati</taxon>
        <taxon>Planctomycetota</taxon>
        <taxon>Planctomycetia</taxon>
        <taxon>Pirellulales</taxon>
        <taxon>Pirellulaceae</taxon>
        <taxon>Rhodopirellula</taxon>
    </lineage>
</organism>
<evidence type="ECO:0000313" key="1">
    <source>
        <dbReference type="EMBL" id="ELP30588.1"/>
    </source>
</evidence>
<proteinExistence type="predicted"/>
<name>L7C977_RHOBT</name>
<accession>L7C977</accession>
<dbReference type="EMBL" id="AMWG01000151">
    <property type="protein sequence ID" value="ELP30588.1"/>
    <property type="molecule type" value="Genomic_DNA"/>
</dbReference>
<dbReference type="AlphaFoldDB" id="L7C977"/>
<dbReference type="Proteomes" id="UP000010959">
    <property type="component" value="Unassembled WGS sequence"/>
</dbReference>
<reference evidence="1 2" key="1">
    <citation type="journal article" date="2013" name="Mar. Genomics">
        <title>Expression of sulfatases in Rhodopirellula baltica and the diversity of sulfatases in the genus Rhodopirellula.</title>
        <authorList>
            <person name="Wegner C.E."/>
            <person name="Richter-Heitmann T."/>
            <person name="Klindworth A."/>
            <person name="Klockow C."/>
            <person name="Richter M."/>
            <person name="Achstetter T."/>
            <person name="Glockner F.O."/>
            <person name="Harder J."/>
        </authorList>
    </citation>
    <scope>NUCLEOTIDE SEQUENCE [LARGE SCALE GENOMIC DNA]</scope>
    <source>
        <strain evidence="1 2">SWK14</strain>
    </source>
</reference>